<name>A0A0M3J4Z9_ANISI</name>
<reference evidence="2 3" key="2">
    <citation type="submission" date="2018-11" db="EMBL/GenBank/DDBJ databases">
        <authorList>
            <consortium name="Pathogen Informatics"/>
        </authorList>
    </citation>
    <scope>NUCLEOTIDE SEQUENCE [LARGE SCALE GENOMIC DNA]</scope>
</reference>
<dbReference type="WBParaSite" id="ASIM_0000262601-mRNA-1">
    <property type="protein sequence ID" value="ASIM_0000262601-mRNA-1"/>
    <property type="gene ID" value="ASIM_0000262601"/>
</dbReference>
<dbReference type="AlphaFoldDB" id="A0A0M3J4Z9"/>
<evidence type="ECO:0000313" key="3">
    <source>
        <dbReference type="Proteomes" id="UP000267096"/>
    </source>
</evidence>
<accession>A0A0M3J4Z9</accession>
<organism evidence="4">
    <name type="scientific">Anisakis simplex</name>
    <name type="common">Herring worm</name>
    <dbReference type="NCBI Taxonomy" id="6269"/>
    <lineage>
        <taxon>Eukaryota</taxon>
        <taxon>Metazoa</taxon>
        <taxon>Ecdysozoa</taxon>
        <taxon>Nematoda</taxon>
        <taxon>Chromadorea</taxon>
        <taxon>Rhabditida</taxon>
        <taxon>Spirurina</taxon>
        <taxon>Ascaridomorpha</taxon>
        <taxon>Ascaridoidea</taxon>
        <taxon>Anisakidae</taxon>
        <taxon>Anisakis</taxon>
        <taxon>Anisakis simplex complex</taxon>
    </lineage>
</organism>
<keyword evidence="1" id="KW-0732">Signal</keyword>
<reference evidence="4" key="1">
    <citation type="submission" date="2017-02" db="UniProtKB">
        <authorList>
            <consortium name="WormBaseParasite"/>
        </authorList>
    </citation>
    <scope>IDENTIFICATION</scope>
</reference>
<keyword evidence="3" id="KW-1185">Reference proteome</keyword>
<evidence type="ECO:0000256" key="1">
    <source>
        <dbReference type="SAM" id="SignalP"/>
    </source>
</evidence>
<evidence type="ECO:0000313" key="4">
    <source>
        <dbReference type="WBParaSite" id="ASIM_0000262601-mRNA-1"/>
    </source>
</evidence>
<feature type="signal peptide" evidence="1">
    <location>
        <begin position="1"/>
        <end position="21"/>
    </location>
</feature>
<protein>
    <submittedName>
        <fullName evidence="4">Secreted protein</fullName>
    </submittedName>
</protein>
<sequence length="134" mass="14995">MSLFSQYCSLAFFALTTSIGAQQMSHVDTSFLQQSAQFTPIASAGPFQTLPPQTAAKIEPRAPYDLQASASMPYTRPPLKPSYSINFCNTDEFPDVVLAHYGLQRNGRFVWNSSCSQTFFQCSFNETYPLRLVQ</sequence>
<gene>
    <name evidence="2" type="ORF">ASIM_LOCUS2480</name>
</gene>
<dbReference type="EMBL" id="UYRR01003348">
    <property type="protein sequence ID" value="VDK20009.1"/>
    <property type="molecule type" value="Genomic_DNA"/>
</dbReference>
<feature type="chain" id="PRO_5043120826" evidence="1">
    <location>
        <begin position="22"/>
        <end position="134"/>
    </location>
</feature>
<proteinExistence type="predicted"/>
<dbReference type="Proteomes" id="UP000267096">
    <property type="component" value="Unassembled WGS sequence"/>
</dbReference>
<evidence type="ECO:0000313" key="2">
    <source>
        <dbReference type="EMBL" id="VDK20009.1"/>
    </source>
</evidence>